<dbReference type="EMBL" id="QUTH01004643">
    <property type="protein sequence ID" value="RHZ12819.1"/>
    <property type="molecule type" value="Genomic_DNA"/>
</dbReference>
<evidence type="ECO:0000313" key="1">
    <source>
        <dbReference type="EMBL" id="RHZ12819.1"/>
    </source>
</evidence>
<dbReference type="AlphaFoldDB" id="A0A418EGR2"/>
<accession>A0A418EGR2</accession>
<organism evidence="1 2">
    <name type="scientific">Aphanomyces astaci</name>
    <name type="common">Crayfish plague agent</name>
    <dbReference type="NCBI Taxonomy" id="112090"/>
    <lineage>
        <taxon>Eukaryota</taxon>
        <taxon>Sar</taxon>
        <taxon>Stramenopiles</taxon>
        <taxon>Oomycota</taxon>
        <taxon>Saprolegniomycetes</taxon>
        <taxon>Saprolegniales</taxon>
        <taxon>Verrucalvaceae</taxon>
        <taxon>Aphanomyces</taxon>
    </lineage>
</organism>
<evidence type="ECO:0000313" key="2">
    <source>
        <dbReference type="Proteomes" id="UP000285430"/>
    </source>
</evidence>
<name>A0A418EGR2_APHAT</name>
<dbReference type="Proteomes" id="UP000285430">
    <property type="component" value="Unassembled WGS sequence"/>
</dbReference>
<proteinExistence type="predicted"/>
<dbReference type="VEuPathDB" id="FungiDB:H257_16187"/>
<sequence length="137" mass="15247">MALAKGKSKTPTKRELIERLAQLEAGSGALEVRSPDKQVTTQDKKTVWSVDMIQVLLELRLRAYASPFQGSKSNQQLSVLWEKIARDLVWCVPSLLTILYDALQSKSTLGCVMVQGTLEHSELVLPKALSTRVLVRL</sequence>
<reference evidence="1 2" key="1">
    <citation type="submission" date="2018-08" db="EMBL/GenBank/DDBJ databases">
        <title>Aphanomyces genome sequencing and annotation.</title>
        <authorList>
            <person name="Minardi D."/>
            <person name="Oidtmann B."/>
            <person name="Van Der Giezen M."/>
            <person name="Studholme D.J."/>
        </authorList>
    </citation>
    <scope>NUCLEOTIDE SEQUENCE [LARGE SCALE GENOMIC DNA]</scope>
    <source>
        <strain evidence="1 2">Da</strain>
    </source>
</reference>
<comment type="caution">
    <text evidence="1">The sequence shown here is derived from an EMBL/GenBank/DDBJ whole genome shotgun (WGS) entry which is preliminary data.</text>
</comment>
<protein>
    <submittedName>
        <fullName evidence="1">Uncharacterized protein</fullName>
    </submittedName>
</protein>
<gene>
    <name evidence="1" type="ORF">DYB37_010146</name>
</gene>